<organism evidence="1 2">
    <name type="scientific">Leeuwenhoekiella aestuarii</name>
    <dbReference type="NCBI Taxonomy" id="2249426"/>
    <lineage>
        <taxon>Bacteria</taxon>
        <taxon>Pseudomonadati</taxon>
        <taxon>Bacteroidota</taxon>
        <taxon>Flavobacteriia</taxon>
        <taxon>Flavobacteriales</taxon>
        <taxon>Flavobacteriaceae</taxon>
        <taxon>Leeuwenhoekiella</taxon>
    </lineage>
</organism>
<evidence type="ECO:0000313" key="1">
    <source>
        <dbReference type="EMBL" id="RXG14156.1"/>
    </source>
</evidence>
<comment type="caution">
    <text evidence="1">The sequence shown here is derived from an EMBL/GenBank/DDBJ whole genome shotgun (WGS) entry which is preliminary data.</text>
</comment>
<sequence>MLLAVSLTATFLFSSCEKHKCDCEETETPVLSAPGNIIPVAAADTLYKNYGNSRVSLIELAENITEEGDTIVEGDARYKKATRAVTVSYKRLKEYMAYIEQEAKAADVEIAEMRFYFGKYNNSFPQKNKKGRATLFLNPAAEFTLSNGKKDTVSYAIVTGLDGKKRAEMVGVILNPKQGELGIEEGETIQSQSGDDVWLIPPPYQDGNDF</sequence>
<proteinExistence type="predicted"/>
<name>A0A4Q0NTC9_9FLAO</name>
<dbReference type="Proteomes" id="UP000289821">
    <property type="component" value="Unassembled WGS sequence"/>
</dbReference>
<keyword evidence="2" id="KW-1185">Reference proteome</keyword>
<dbReference type="AlphaFoldDB" id="A0A4Q0NTC9"/>
<gene>
    <name evidence="1" type="ORF">DSM04_104264</name>
</gene>
<accession>A0A4Q0NTC9</accession>
<evidence type="ECO:0000313" key="2">
    <source>
        <dbReference type="Proteomes" id="UP000289821"/>
    </source>
</evidence>
<reference evidence="1 2" key="1">
    <citation type="submission" date="2018-07" db="EMBL/GenBank/DDBJ databases">
        <title>Leeuwenhoekiella genomics.</title>
        <authorList>
            <person name="Tahon G."/>
            <person name="Willems A."/>
        </authorList>
    </citation>
    <scope>NUCLEOTIDE SEQUENCE [LARGE SCALE GENOMIC DNA]</scope>
    <source>
        <strain evidence="1 2">R-50232</strain>
    </source>
</reference>
<protein>
    <submittedName>
        <fullName evidence="1">Uncharacterized protein</fullName>
    </submittedName>
</protein>
<dbReference type="EMBL" id="QOVI01000004">
    <property type="protein sequence ID" value="RXG14156.1"/>
    <property type="molecule type" value="Genomic_DNA"/>
</dbReference>